<dbReference type="PANTHER" id="PTHR11010:SF38">
    <property type="entry name" value="LYSOSOMAL PRO-X CARBOXYPEPTIDASE"/>
    <property type="match status" value="1"/>
</dbReference>
<keyword evidence="8" id="KW-1185">Reference proteome</keyword>
<evidence type="ECO:0000256" key="3">
    <source>
        <dbReference type="ARBA" id="ARBA00022729"/>
    </source>
</evidence>
<keyword evidence="4" id="KW-0378">Hydrolase</keyword>
<evidence type="ECO:0000256" key="5">
    <source>
        <dbReference type="ARBA" id="ARBA00022825"/>
    </source>
</evidence>
<keyword evidence="6" id="KW-0325">Glycoprotein</keyword>
<dbReference type="Pfam" id="PF05577">
    <property type="entry name" value="Peptidase_S28"/>
    <property type="match status" value="2"/>
</dbReference>
<keyword evidence="3" id="KW-0732">Signal</keyword>
<evidence type="ECO:0000256" key="2">
    <source>
        <dbReference type="ARBA" id="ARBA00022670"/>
    </source>
</evidence>
<dbReference type="GO" id="GO:0006508">
    <property type="term" value="P:proteolysis"/>
    <property type="evidence" value="ECO:0007669"/>
    <property type="project" value="UniProtKB-KW"/>
</dbReference>
<evidence type="ECO:0000256" key="4">
    <source>
        <dbReference type="ARBA" id="ARBA00022801"/>
    </source>
</evidence>
<dbReference type="GO" id="GO:0008239">
    <property type="term" value="F:dipeptidyl-peptidase activity"/>
    <property type="evidence" value="ECO:0007669"/>
    <property type="project" value="TreeGrafter"/>
</dbReference>
<dbReference type="FunFam" id="1.20.120.980:FF:000007">
    <property type="entry name" value="Predicted protein"/>
    <property type="match status" value="1"/>
</dbReference>
<name>A0A0D6M7U0_9BILA</name>
<dbReference type="InterPro" id="IPR008758">
    <property type="entry name" value="Peptidase_S28"/>
</dbReference>
<accession>A0A0D6M7U0</accession>
<keyword evidence="2" id="KW-0645">Protease</keyword>
<gene>
    <name evidence="7" type="ORF">ANCCEY_00631</name>
</gene>
<evidence type="ECO:0000313" key="7">
    <source>
        <dbReference type="EMBL" id="EPB80229.1"/>
    </source>
</evidence>
<organism evidence="7 8">
    <name type="scientific">Ancylostoma ceylanicum</name>
    <dbReference type="NCBI Taxonomy" id="53326"/>
    <lineage>
        <taxon>Eukaryota</taxon>
        <taxon>Metazoa</taxon>
        <taxon>Ecdysozoa</taxon>
        <taxon>Nematoda</taxon>
        <taxon>Chromadorea</taxon>
        <taxon>Rhabditida</taxon>
        <taxon>Rhabditina</taxon>
        <taxon>Rhabditomorpha</taxon>
        <taxon>Strongyloidea</taxon>
        <taxon>Ancylostomatidae</taxon>
        <taxon>Ancylostomatinae</taxon>
        <taxon>Ancylostoma</taxon>
    </lineage>
</organism>
<dbReference type="AlphaFoldDB" id="A0A0D6M7U0"/>
<protein>
    <submittedName>
        <fullName evidence="7">Uncharacterized protein</fullName>
    </submittedName>
</protein>
<dbReference type="EMBL" id="KE124782">
    <property type="protein sequence ID" value="EPB80229.1"/>
    <property type="molecule type" value="Genomic_DNA"/>
</dbReference>
<dbReference type="PANTHER" id="PTHR11010">
    <property type="entry name" value="PROTEASE S28 PRO-X CARBOXYPEPTIDASE-RELATED"/>
    <property type="match status" value="1"/>
</dbReference>
<proteinExistence type="inferred from homology"/>
<evidence type="ECO:0000313" key="8">
    <source>
        <dbReference type="Proteomes" id="UP000054495"/>
    </source>
</evidence>
<evidence type="ECO:0000256" key="6">
    <source>
        <dbReference type="ARBA" id="ARBA00023180"/>
    </source>
</evidence>
<dbReference type="Gene3D" id="3.40.50.1820">
    <property type="entry name" value="alpha/beta hydrolase"/>
    <property type="match status" value="1"/>
</dbReference>
<sequence length="227" mass="25521">MNDGRLKVLMKLPVFQIVTRSFINSGCNHKAVEKGWRALQNLAKTGDGRSYLNELFHLEEKSRLASQDDHKFLAAFIREVFESMAMVNYPYPTEFLAPLPGWPVKKACVFLQNVPQSDEEAARQLYEVVNLYYNHTGTTKSFCANAERCAGAFAALGDPMGWPWQKTIISWRMVISRNGFLDPWSGGGWSLKPKVEGSLVSIILKQGAHHYDLRGAHPDDTEEVASS</sequence>
<dbReference type="GO" id="GO:0070008">
    <property type="term" value="F:serine-type exopeptidase activity"/>
    <property type="evidence" value="ECO:0007669"/>
    <property type="project" value="InterPro"/>
</dbReference>
<dbReference type="InterPro" id="IPR029058">
    <property type="entry name" value="AB_hydrolase_fold"/>
</dbReference>
<evidence type="ECO:0000256" key="1">
    <source>
        <dbReference type="ARBA" id="ARBA00011079"/>
    </source>
</evidence>
<dbReference type="Gene3D" id="1.20.120.980">
    <property type="entry name" value="Serine carboxypeptidase S28, SKS domain"/>
    <property type="match status" value="1"/>
</dbReference>
<dbReference type="Proteomes" id="UP000054495">
    <property type="component" value="Unassembled WGS sequence"/>
</dbReference>
<dbReference type="InterPro" id="IPR042269">
    <property type="entry name" value="Ser_carbopepase_S28_SKS"/>
</dbReference>
<comment type="similarity">
    <text evidence="1">Belongs to the peptidase S28 family.</text>
</comment>
<reference evidence="7 8" key="1">
    <citation type="submission" date="2013-05" db="EMBL/GenBank/DDBJ databases">
        <title>Draft genome of the parasitic nematode Anyclostoma ceylanicum.</title>
        <authorList>
            <person name="Mitreva M."/>
        </authorList>
    </citation>
    <scope>NUCLEOTIDE SEQUENCE [LARGE SCALE GENOMIC DNA]</scope>
</reference>
<keyword evidence="5" id="KW-0720">Serine protease</keyword>